<feature type="transmembrane region" description="Helical" evidence="1">
    <location>
        <begin position="86"/>
        <end position="108"/>
    </location>
</feature>
<feature type="transmembrane region" description="Helical" evidence="1">
    <location>
        <begin position="159"/>
        <end position="177"/>
    </location>
</feature>
<organism evidence="3 4">
    <name type="scientific">Lacipirellula limnantheis</name>
    <dbReference type="NCBI Taxonomy" id="2528024"/>
    <lineage>
        <taxon>Bacteria</taxon>
        <taxon>Pseudomonadati</taxon>
        <taxon>Planctomycetota</taxon>
        <taxon>Planctomycetia</taxon>
        <taxon>Pirellulales</taxon>
        <taxon>Lacipirellulaceae</taxon>
        <taxon>Lacipirellula</taxon>
    </lineage>
</organism>
<dbReference type="GO" id="GO:0016020">
    <property type="term" value="C:membrane"/>
    <property type="evidence" value="ECO:0007669"/>
    <property type="project" value="TreeGrafter"/>
</dbReference>
<accession>A0A517TY81</accession>
<feature type="transmembrane region" description="Helical" evidence="1">
    <location>
        <begin position="189"/>
        <end position="207"/>
    </location>
</feature>
<dbReference type="Pfam" id="PF01757">
    <property type="entry name" value="Acyl_transf_3"/>
    <property type="match status" value="1"/>
</dbReference>
<proteinExistence type="predicted"/>
<feature type="transmembrane region" description="Helical" evidence="1">
    <location>
        <begin position="281"/>
        <end position="298"/>
    </location>
</feature>
<keyword evidence="3" id="KW-0808">Transferase</keyword>
<evidence type="ECO:0000313" key="3">
    <source>
        <dbReference type="EMBL" id="QDT73326.1"/>
    </source>
</evidence>
<dbReference type="InterPro" id="IPR002656">
    <property type="entry name" value="Acyl_transf_3_dom"/>
</dbReference>
<dbReference type="EMBL" id="CP036339">
    <property type="protein sequence ID" value="QDT73326.1"/>
    <property type="molecule type" value="Genomic_DNA"/>
</dbReference>
<dbReference type="KEGG" id="llh:I41_25150"/>
<feature type="domain" description="Acyltransferase 3" evidence="2">
    <location>
        <begin position="7"/>
        <end position="323"/>
    </location>
</feature>
<evidence type="ECO:0000259" key="2">
    <source>
        <dbReference type="Pfam" id="PF01757"/>
    </source>
</evidence>
<evidence type="ECO:0000256" key="1">
    <source>
        <dbReference type="SAM" id="Phobius"/>
    </source>
</evidence>
<feature type="transmembrane region" description="Helical" evidence="1">
    <location>
        <begin position="46"/>
        <end position="65"/>
    </location>
</feature>
<gene>
    <name evidence="3" type="primary">oatA</name>
    <name evidence="3" type="ORF">I41_25150</name>
</gene>
<dbReference type="PANTHER" id="PTHR23028">
    <property type="entry name" value="ACETYLTRANSFERASE"/>
    <property type="match status" value="1"/>
</dbReference>
<keyword evidence="1" id="KW-1133">Transmembrane helix</keyword>
<feature type="transmembrane region" description="Helical" evidence="1">
    <location>
        <begin position="310"/>
        <end position="328"/>
    </location>
</feature>
<reference evidence="3 4" key="1">
    <citation type="submission" date="2019-02" db="EMBL/GenBank/DDBJ databases">
        <title>Deep-cultivation of Planctomycetes and their phenomic and genomic characterization uncovers novel biology.</title>
        <authorList>
            <person name="Wiegand S."/>
            <person name="Jogler M."/>
            <person name="Boedeker C."/>
            <person name="Pinto D."/>
            <person name="Vollmers J."/>
            <person name="Rivas-Marin E."/>
            <person name="Kohn T."/>
            <person name="Peeters S.H."/>
            <person name="Heuer A."/>
            <person name="Rast P."/>
            <person name="Oberbeckmann S."/>
            <person name="Bunk B."/>
            <person name="Jeske O."/>
            <person name="Meyerdierks A."/>
            <person name="Storesund J.E."/>
            <person name="Kallscheuer N."/>
            <person name="Luecker S."/>
            <person name="Lage O.M."/>
            <person name="Pohl T."/>
            <person name="Merkel B.J."/>
            <person name="Hornburger P."/>
            <person name="Mueller R.-W."/>
            <person name="Bruemmer F."/>
            <person name="Labrenz M."/>
            <person name="Spormann A.M."/>
            <person name="Op den Camp H."/>
            <person name="Overmann J."/>
            <person name="Amann R."/>
            <person name="Jetten M.S.M."/>
            <person name="Mascher T."/>
            <person name="Medema M.H."/>
            <person name="Devos D.P."/>
            <person name="Kaster A.-K."/>
            <person name="Ovreas L."/>
            <person name="Rohde M."/>
            <person name="Galperin M.Y."/>
            <person name="Jogler C."/>
        </authorList>
    </citation>
    <scope>NUCLEOTIDE SEQUENCE [LARGE SCALE GENOMIC DNA]</scope>
    <source>
        <strain evidence="3 4">I41</strain>
    </source>
</reference>
<dbReference type="PANTHER" id="PTHR23028:SF53">
    <property type="entry name" value="ACYL_TRANSF_3 DOMAIN-CONTAINING PROTEIN"/>
    <property type="match status" value="1"/>
</dbReference>
<keyword evidence="4" id="KW-1185">Reference proteome</keyword>
<keyword evidence="1" id="KW-0472">Membrane</keyword>
<protein>
    <submittedName>
        <fullName evidence="3">O-acetyltransferase OatA</fullName>
        <ecNumber evidence="3">2.3.1.-</ecNumber>
    </submittedName>
</protein>
<keyword evidence="3" id="KW-0012">Acyltransferase</keyword>
<keyword evidence="1" id="KW-0812">Transmembrane</keyword>
<dbReference type="InterPro" id="IPR050879">
    <property type="entry name" value="Acyltransferase_3"/>
</dbReference>
<feature type="transmembrane region" description="Helical" evidence="1">
    <location>
        <begin position="216"/>
        <end position="236"/>
    </location>
</feature>
<dbReference type="EC" id="2.3.1.-" evidence="3"/>
<dbReference type="GO" id="GO:0016747">
    <property type="term" value="F:acyltransferase activity, transferring groups other than amino-acyl groups"/>
    <property type="evidence" value="ECO:0007669"/>
    <property type="project" value="InterPro"/>
</dbReference>
<name>A0A517TY81_9BACT</name>
<dbReference type="AlphaFoldDB" id="A0A517TY81"/>
<evidence type="ECO:0000313" key="4">
    <source>
        <dbReference type="Proteomes" id="UP000317909"/>
    </source>
</evidence>
<dbReference type="GO" id="GO:0009103">
    <property type="term" value="P:lipopolysaccharide biosynthetic process"/>
    <property type="evidence" value="ECO:0007669"/>
    <property type="project" value="TreeGrafter"/>
</dbReference>
<sequence>MTRSRIPSLDGLRAVAIAFVLLGHLRGTRGFPDSDLEYWLGNYSNLGVLVFFVISGYLITTLLIQEQANTGRISLRLFYARRAIRIFPAYYAFLAVVVAASALEWIQLHRFDLITAATYTVNYYADRSWYVGHLWSLAVEEQFYLLWPLTLKLLGIRRGMWVAAAMFVASPITVGAMRVLIKSDLRDLPIFPAVAGGLAVGCLLAGFRPWLWTQRWYLWLLDSYLMLTLPAVIILLNRTRSSTVGAVFGEPIIYVCIALTMDSCIRNYGNAIGRALNSRPLVMIGVLSYSIYLWQQLFLNRYSSSPWAEFPVNIFAAMAVACVSYFAFEQPLMKLRTRFKAVHKSAKEDAGGR</sequence>
<dbReference type="Proteomes" id="UP000317909">
    <property type="component" value="Chromosome"/>
</dbReference>